<organism evidence="2 3">
    <name type="scientific">Klebsiella quasipneumoniae</name>
    <dbReference type="NCBI Taxonomy" id="1463165"/>
    <lineage>
        <taxon>Bacteria</taxon>
        <taxon>Pseudomonadati</taxon>
        <taxon>Pseudomonadota</taxon>
        <taxon>Gammaproteobacteria</taxon>
        <taxon>Enterobacterales</taxon>
        <taxon>Enterobacteriaceae</taxon>
        <taxon>Klebsiella/Raoultella group</taxon>
        <taxon>Klebsiella</taxon>
        <taxon>Klebsiella pneumoniae complex</taxon>
    </lineage>
</organism>
<dbReference type="RefSeq" id="WP_186939882.1">
    <property type="nucleotide sequence ID" value="NZ_JACNQW010000049.1"/>
</dbReference>
<proteinExistence type="predicted"/>
<reference evidence="2" key="1">
    <citation type="submission" date="2020-08" db="EMBL/GenBank/DDBJ databases">
        <title>Genomic evolution and epidemiology of Klebsiella pneumoniae from a major hospital in Beijing, China, over a fifteen-year period: dissemination of known and novel high-risk clones.</title>
        <authorList>
            <person name="Palmieri M."/>
        </authorList>
    </citation>
    <scope>NUCLEOTIDE SEQUENCE</scope>
    <source>
        <strain evidence="2">K7050</strain>
    </source>
</reference>
<dbReference type="Proteomes" id="UP000646540">
    <property type="component" value="Unassembled WGS sequence"/>
</dbReference>
<accession>A0A8I0A111</accession>
<keyword evidence="1" id="KW-0472">Membrane</keyword>
<keyword evidence="1" id="KW-1133">Transmembrane helix</keyword>
<evidence type="ECO:0000313" key="3">
    <source>
        <dbReference type="Proteomes" id="UP000646540"/>
    </source>
</evidence>
<dbReference type="AlphaFoldDB" id="A0A8I0A111"/>
<dbReference type="EMBL" id="JACNQW010000049">
    <property type="protein sequence ID" value="MBC5049081.1"/>
    <property type="molecule type" value="Genomic_DNA"/>
</dbReference>
<evidence type="ECO:0000256" key="1">
    <source>
        <dbReference type="SAM" id="Phobius"/>
    </source>
</evidence>
<sequence length="50" mass="5306">METQSALSALLDAIHFGDLIAIMIGCGTAGISFILATIGVKKFWRLLKGI</sequence>
<gene>
    <name evidence="2" type="ORF">H8L09_27550</name>
</gene>
<protein>
    <submittedName>
        <fullName evidence="2">Uncharacterized protein</fullName>
    </submittedName>
</protein>
<evidence type="ECO:0000313" key="2">
    <source>
        <dbReference type="EMBL" id="MBC5049081.1"/>
    </source>
</evidence>
<keyword evidence="1" id="KW-0812">Transmembrane</keyword>
<name>A0A8I0A111_9ENTR</name>
<comment type="caution">
    <text evidence="2">The sequence shown here is derived from an EMBL/GenBank/DDBJ whole genome shotgun (WGS) entry which is preliminary data.</text>
</comment>
<feature type="transmembrane region" description="Helical" evidence="1">
    <location>
        <begin position="20"/>
        <end position="40"/>
    </location>
</feature>